<dbReference type="GO" id="GO:1990904">
    <property type="term" value="C:ribonucleoprotein complex"/>
    <property type="evidence" value="ECO:0007669"/>
    <property type="project" value="UniProtKB-KW"/>
</dbReference>
<evidence type="ECO:0000256" key="3">
    <source>
        <dbReference type="ARBA" id="ARBA00023274"/>
    </source>
</evidence>
<gene>
    <name evidence="5" type="ORF">BRAA07T27899Z</name>
    <name evidence="4" type="ORF">BRAPAZ1V2_A07P01170.2</name>
</gene>
<evidence type="ECO:0000256" key="1">
    <source>
        <dbReference type="ARBA" id="ARBA00010808"/>
    </source>
</evidence>
<dbReference type="GO" id="GO:0006412">
    <property type="term" value="P:translation"/>
    <property type="evidence" value="ECO:0007669"/>
    <property type="project" value="InterPro"/>
</dbReference>
<reference evidence="5" key="1">
    <citation type="submission" date="2018-11" db="EMBL/GenBank/DDBJ databases">
        <authorList>
            <consortium name="Genoscope - CEA"/>
            <person name="William W."/>
        </authorList>
    </citation>
    <scope>NUCLEOTIDE SEQUENCE</scope>
</reference>
<dbReference type="Gramene" id="A07p01170.2_BraZ1">
    <property type="protein sequence ID" value="A07p01170.2_BraZ1.CDS"/>
    <property type="gene ID" value="A07g01170.2_BraZ1"/>
</dbReference>
<keyword evidence="2" id="KW-0689">Ribosomal protein</keyword>
<evidence type="ECO:0000313" key="5">
    <source>
        <dbReference type="EMBL" id="VDC95215.1"/>
    </source>
</evidence>
<protein>
    <submittedName>
        <fullName evidence="4">Uncharacterized protein</fullName>
    </submittedName>
</protein>
<comment type="similarity">
    <text evidence="1">Belongs to the eukaryotic ribosomal protein eL31 family.</text>
</comment>
<dbReference type="InterPro" id="IPR000054">
    <property type="entry name" value="Ribosomal_eL31"/>
</dbReference>
<evidence type="ECO:0000313" key="4">
    <source>
        <dbReference type="EMBL" id="CAG7900473.1"/>
    </source>
</evidence>
<dbReference type="InterPro" id="IPR023621">
    <property type="entry name" value="Ribosomal_eL31_dom_sf"/>
</dbReference>
<organism evidence="5">
    <name type="scientific">Brassica campestris</name>
    <name type="common">Field mustard</name>
    <dbReference type="NCBI Taxonomy" id="3711"/>
    <lineage>
        <taxon>Eukaryota</taxon>
        <taxon>Viridiplantae</taxon>
        <taxon>Streptophyta</taxon>
        <taxon>Embryophyta</taxon>
        <taxon>Tracheophyta</taxon>
        <taxon>Spermatophyta</taxon>
        <taxon>Magnoliopsida</taxon>
        <taxon>eudicotyledons</taxon>
        <taxon>Gunneridae</taxon>
        <taxon>Pentapetalae</taxon>
        <taxon>rosids</taxon>
        <taxon>malvids</taxon>
        <taxon>Brassicales</taxon>
        <taxon>Brassicaceae</taxon>
        <taxon>Brassiceae</taxon>
        <taxon>Brassica</taxon>
    </lineage>
</organism>
<keyword evidence="3" id="KW-0687">Ribonucleoprotein</keyword>
<accession>A0A3P6AZH2</accession>
<dbReference type="EMBL" id="LS974623">
    <property type="protein sequence ID" value="CAG7900473.1"/>
    <property type="molecule type" value="Genomic_DNA"/>
</dbReference>
<dbReference type="SUPFAM" id="SSF54575">
    <property type="entry name" value="Ribosomal protein L31e"/>
    <property type="match status" value="1"/>
</dbReference>
<dbReference type="EMBL" id="LR031574">
    <property type="protein sequence ID" value="VDC95215.1"/>
    <property type="molecule type" value="Genomic_DNA"/>
</dbReference>
<dbReference type="AlphaFoldDB" id="A0A3P6AZH2"/>
<proteinExistence type="inferred from homology"/>
<dbReference type="GO" id="GO:0005840">
    <property type="term" value="C:ribosome"/>
    <property type="evidence" value="ECO:0007669"/>
    <property type="project" value="UniProtKB-KW"/>
</dbReference>
<evidence type="ECO:0000256" key="2">
    <source>
        <dbReference type="ARBA" id="ARBA00022980"/>
    </source>
</evidence>
<name>A0A3P6AZH2_BRACM</name>
<sequence>MEKGKGRKEEIVTREYTINLPLQEILVLIAKKAPNVIKEIMKFALKAM</sequence>
<dbReference type="GO" id="GO:0003735">
    <property type="term" value="F:structural constituent of ribosome"/>
    <property type="evidence" value="ECO:0007669"/>
    <property type="project" value="InterPro"/>
</dbReference>
<dbReference type="Proteomes" id="UP000694005">
    <property type="component" value="Chromosome A07"/>
</dbReference>
<dbReference type="Gene3D" id="3.10.440.10">
    <property type="match status" value="1"/>
</dbReference>
<dbReference type="Pfam" id="PF01198">
    <property type="entry name" value="Ribosomal_L31e"/>
    <property type="match status" value="1"/>
</dbReference>